<evidence type="ECO:0000313" key="3">
    <source>
        <dbReference type="Proteomes" id="UP000019441"/>
    </source>
</evidence>
<dbReference type="Proteomes" id="UP000019441">
    <property type="component" value="Chromosome"/>
</dbReference>
<dbReference type="RefSeq" id="WP_016372093.1">
    <property type="nucleotide sequence ID" value="NZ_CP007122.1"/>
</dbReference>
<dbReference type="KEGG" id="lpq:AF91_11085"/>
<gene>
    <name evidence="1" type="ORF">AF91_04100</name>
    <name evidence="2" type="ORF">AF91_11085</name>
</gene>
<dbReference type="KEGG" id="lpq:AF91_04100"/>
<dbReference type="InterPro" id="IPR046618">
    <property type="entry name" value="DUF6731"/>
</dbReference>
<protein>
    <submittedName>
        <fullName evidence="2">Uncharacterized protein</fullName>
    </submittedName>
</protein>
<evidence type="ECO:0000313" key="2">
    <source>
        <dbReference type="EMBL" id="AHJ34457.1"/>
    </source>
</evidence>
<accession>A0A806LMD5</accession>
<dbReference type="EMBL" id="CP007122">
    <property type="protein sequence ID" value="AHJ34457.1"/>
    <property type="molecule type" value="Genomic_DNA"/>
</dbReference>
<dbReference type="Pfam" id="PF20505">
    <property type="entry name" value="DUF6731"/>
    <property type="match status" value="1"/>
</dbReference>
<dbReference type="EMBL" id="CP007122">
    <property type="protein sequence ID" value="AHJ34425.1"/>
    <property type="molecule type" value="Genomic_DNA"/>
</dbReference>
<organism evidence="2 3">
    <name type="scientific">Lacticaseibacillus paracasei N1115</name>
    <dbReference type="NCBI Taxonomy" id="1446494"/>
    <lineage>
        <taxon>Bacteria</taxon>
        <taxon>Bacillati</taxon>
        <taxon>Bacillota</taxon>
        <taxon>Bacilli</taxon>
        <taxon>Lactobacillales</taxon>
        <taxon>Lactobacillaceae</taxon>
        <taxon>Lacticaseibacillus</taxon>
    </lineage>
</organism>
<evidence type="ECO:0000313" key="1">
    <source>
        <dbReference type="EMBL" id="AHJ34425.1"/>
    </source>
</evidence>
<proteinExistence type="predicted"/>
<sequence>MSTITVGFSYYQPRLKFKKDANHDGVPEVWDMTHFCEWILGKKGNKAKRPALSVPLPNEEFADLEWREADSKFDEQHNLYYFRLKKLRSSNLPAMATKDGESQNLQLEENQFLGEFNLIVFDPVNKLIIVQNNFFGLTQKKIQLALSSMRLRWKEDTNAQVDENNPGFVDLAFIPDDEALRAIGNDKIFRSVDVKSSDVEGLSEIDGERAPFLNKVLDLAKSIHGLSFNVKISLARAPKDQSLSDEETRALISDIQALYATMKDNKKNPVAQMSVGAKDSVDDPVENIDVLLPKLKSYCRIDDEQRSTLGAEFIYQQFLEQNYFSDDQHFQQRARTLTPRV</sequence>
<dbReference type="AlphaFoldDB" id="A0A806LMD5"/>
<reference evidence="2 3" key="1">
    <citation type="journal article" date="2014" name="Genome Announc.">
        <title>Whole Genome Sequence of the Probiotic Strain Lactobacillus paracasei N1115, Isolated from Traditional Chinese Fermented Milk.</title>
        <authorList>
            <person name="Wang S."/>
            <person name="Zhu H."/>
            <person name="He F."/>
            <person name="Luo Y."/>
            <person name="Kang Z."/>
            <person name="Lu C."/>
            <person name="Feng L."/>
            <person name="Lu X."/>
            <person name="Xue Y."/>
            <person name="Wang H."/>
        </authorList>
    </citation>
    <scope>NUCLEOTIDE SEQUENCE [LARGE SCALE GENOMIC DNA]</scope>
    <source>
        <strain evidence="2 3">N1115</strain>
    </source>
</reference>
<name>A0A806LMD5_LACPA</name>